<feature type="transmembrane region" description="Helical" evidence="1">
    <location>
        <begin position="91"/>
        <end position="111"/>
    </location>
</feature>
<dbReference type="Proteomes" id="UP000291213">
    <property type="component" value="Unassembled WGS sequence"/>
</dbReference>
<feature type="transmembrane region" description="Helical" evidence="1">
    <location>
        <begin position="55"/>
        <end position="79"/>
    </location>
</feature>
<proteinExistence type="predicted"/>
<feature type="transmembrane region" description="Helical" evidence="1">
    <location>
        <begin position="209"/>
        <end position="230"/>
    </location>
</feature>
<keyword evidence="1" id="KW-0812">Transmembrane</keyword>
<dbReference type="EMBL" id="BDMD01000036">
    <property type="protein sequence ID" value="GBF08951.1"/>
    <property type="molecule type" value="Genomic_DNA"/>
</dbReference>
<keyword evidence="1" id="KW-0472">Membrane</keyword>
<sequence>MNREARGEFVVLVSGLAAAAFSYSSGGLLASATIALSTALALSITRLTGSGEAGGLSAVVLGLAIYAAGARAGSIMVLGGVASLALGLPGAVMLAPAVAIAIFLAAVAWASSLHAEYVSWRAIYLWAVASASAASIVMAGRGRTSIAWQVSWAVRQLTPDPPALRRLGALMLSAYPALMAVAAGGYPAAIIVGMVTLLTWRRLGVETAALASLAVGALAGFAGIVDYGVAVERINSLIKL</sequence>
<evidence type="ECO:0000313" key="3">
    <source>
        <dbReference type="Proteomes" id="UP000291213"/>
    </source>
</evidence>
<dbReference type="RefSeq" id="WP_131159970.1">
    <property type="nucleotide sequence ID" value="NZ_BDMD01000036.1"/>
</dbReference>
<feature type="transmembrane region" description="Helical" evidence="1">
    <location>
        <begin position="174"/>
        <end position="197"/>
    </location>
</feature>
<protein>
    <submittedName>
        <fullName evidence="2">Uncharacterized protein</fullName>
    </submittedName>
</protein>
<reference evidence="2 3" key="1">
    <citation type="submission" date="2017-02" db="EMBL/GenBank/DDBJ databases">
        <title>isolation and characterization of a novel temperate virus Aeropyrum globular virus 1 infecting hyperthermophilic archaeon Aeropyrum.</title>
        <authorList>
            <person name="Yumiya M."/>
            <person name="Yoshida T."/>
            <person name="Sako Y."/>
        </authorList>
    </citation>
    <scope>NUCLEOTIDE SEQUENCE [LARGE SCALE GENOMIC DNA]</scope>
    <source>
        <strain evidence="2 3">YK1-12-2013</strain>
    </source>
</reference>
<feature type="transmembrane region" description="Helical" evidence="1">
    <location>
        <begin position="123"/>
        <end position="140"/>
    </location>
</feature>
<keyword evidence="1" id="KW-1133">Transmembrane helix</keyword>
<comment type="caution">
    <text evidence="2">The sequence shown here is derived from an EMBL/GenBank/DDBJ whole genome shotgun (WGS) entry which is preliminary data.</text>
</comment>
<organism evidence="2 3">
    <name type="scientific">Aeropyrum pernix</name>
    <dbReference type="NCBI Taxonomy" id="56636"/>
    <lineage>
        <taxon>Archaea</taxon>
        <taxon>Thermoproteota</taxon>
        <taxon>Thermoprotei</taxon>
        <taxon>Desulfurococcales</taxon>
        <taxon>Desulfurococcaceae</taxon>
        <taxon>Aeropyrum</taxon>
    </lineage>
</organism>
<evidence type="ECO:0000313" key="2">
    <source>
        <dbReference type="EMBL" id="GBF08951.1"/>
    </source>
</evidence>
<dbReference type="OrthoDB" id="386103at2157"/>
<gene>
    <name evidence="2" type="ORF">apy_06760</name>
</gene>
<accession>A0A401H939</accession>
<evidence type="ECO:0000256" key="1">
    <source>
        <dbReference type="SAM" id="Phobius"/>
    </source>
</evidence>
<dbReference type="AlphaFoldDB" id="A0A401H939"/>
<name>A0A401H939_AERPX</name>